<dbReference type="NCBIfam" id="TIGR00612">
    <property type="entry name" value="ispG_gcpE"/>
    <property type="match status" value="1"/>
</dbReference>
<dbReference type="Gene3D" id="3.30.413.10">
    <property type="entry name" value="Sulfite Reductase Hemoprotein, domain 1"/>
    <property type="match status" value="1"/>
</dbReference>
<dbReference type="GO" id="GO:0019288">
    <property type="term" value="P:isopentenyl diphosphate biosynthetic process, methylerythritol 4-phosphate pathway"/>
    <property type="evidence" value="ECO:0007669"/>
    <property type="project" value="UniProtKB-UniRule"/>
</dbReference>
<dbReference type="NCBIfam" id="NF001540">
    <property type="entry name" value="PRK00366.1"/>
    <property type="match status" value="1"/>
</dbReference>
<feature type="binding site" evidence="7">
    <location>
        <position position="286"/>
    </location>
    <ligand>
        <name>[4Fe-4S] cluster</name>
        <dbReference type="ChEBI" id="CHEBI:49883"/>
    </ligand>
</feature>
<evidence type="ECO:0000256" key="6">
    <source>
        <dbReference type="ARBA" id="ARBA00023229"/>
    </source>
</evidence>
<organism evidence="10 11">
    <name type="scientific">Candidatus Dormiibacter inghamiae</name>
    <dbReference type="NCBI Taxonomy" id="3127013"/>
    <lineage>
        <taxon>Bacteria</taxon>
        <taxon>Bacillati</taxon>
        <taxon>Candidatus Dormiibacterota</taxon>
        <taxon>Candidatus Dormibacteria</taxon>
        <taxon>Candidatus Dormibacterales</taxon>
        <taxon>Candidatus Dormibacteraceae</taxon>
        <taxon>Candidatus Dormiibacter</taxon>
    </lineage>
</organism>
<dbReference type="SUPFAM" id="SSF56014">
    <property type="entry name" value="Nitrite and sulphite reductase 4Fe-4S domain-like"/>
    <property type="match status" value="1"/>
</dbReference>
<accession>A0A934KHB6</accession>
<comment type="cofactor">
    <cofactor evidence="7">
        <name>[4Fe-4S] cluster</name>
        <dbReference type="ChEBI" id="CHEBI:49883"/>
    </cofactor>
    <text evidence="7">Binds 1 [4Fe-4S] cluster.</text>
</comment>
<evidence type="ECO:0000256" key="1">
    <source>
        <dbReference type="ARBA" id="ARBA00022485"/>
    </source>
</evidence>
<dbReference type="Gene3D" id="3.20.20.20">
    <property type="entry name" value="Dihydropteroate synthase-like"/>
    <property type="match status" value="1"/>
</dbReference>
<evidence type="ECO:0000256" key="5">
    <source>
        <dbReference type="ARBA" id="ARBA00023014"/>
    </source>
</evidence>
<dbReference type="Pfam" id="PF26540">
    <property type="entry name" value="GcpE_C"/>
    <property type="match status" value="1"/>
</dbReference>
<evidence type="ECO:0000259" key="9">
    <source>
        <dbReference type="Pfam" id="PF26540"/>
    </source>
</evidence>
<dbReference type="InterPro" id="IPR058579">
    <property type="entry name" value="IspG_C"/>
</dbReference>
<dbReference type="EMBL" id="JAEKNQ010000038">
    <property type="protein sequence ID" value="MBJ7603526.1"/>
    <property type="molecule type" value="Genomic_DNA"/>
</dbReference>
<sequence>MSLTAQQGLATRRRSIPVRVGDVVVGGAAPIAVQTMTKTDTRDVRATLNQIAQLKEAGCEIVRPAVIDHHAAEALREIVPRSSLPIIADIHYNHELALMAIAAGVHGLRLNPGNIVDPDKVRKVVLAAKERDIPFRIGVNAGSLPEEVHRNLREAHAIDRDDRVRTAERMVEVALGHCEILEALDYGPGHIKVSLKATDVWTNVMANRLFAEKRPYPIHLGVTESGPVEAGSIRSAVGLGILLSEGIGDTIRVSLATADPTEEIRVGYEVLKALSFRTQSATLIACPTCGRLEYDMVPTVKAVEAHMAKIRVPITVAVMGCVVNGPAEARHADIGVTGGRGKGVIFKKGVLWKTVPQADLLSVLLAEIDALAAERAALEPIPEPA</sequence>
<dbReference type="GO" id="GO:0046429">
    <property type="term" value="F:4-hydroxy-3-methylbut-2-en-1-yl diphosphate synthase activity (ferredoxin)"/>
    <property type="evidence" value="ECO:0007669"/>
    <property type="project" value="UniProtKB-UniRule"/>
</dbReference>
<proteinExistence type="inferred from homology"/>
<evidence type="ECO:0000259" key="8">
    <source>
        <dbReference type="Pfam" id="PF04551"/>
    </source>
</evidence>
<dbReference type="InterPro" id="IPR011005">
    <property type="entry name" value="Dihydropteroate_synth-like_sf"/>
</dbReference>
<evidence type="ECO:0000313" key="11">
    <source>
        <dbReference type="Proteomes" id="UP000620075"/>
    </source>
</evidence>
<evidence type="ECO:0000256" key="3">
    <source>
        <dbReference type="ARBA" id="ARBA00023002"/>
    </source>
</evidence>
<keyword evidence="5 7" id="KW-0411">Iron-sulfur</keyword>
<evidence type="ECO:0000256" key="4">
    <source>
        <dbReference type="ARBA" id="ARBA00023004"/>
    </source>
</evidence>
<dbReference type="InterPro" id="IPR016425">
    <property type="entry name" value="IspG_bac"/>
</dbReference>
<dbReference type="HAMAP" id="MF_00159">
    <property type="entry name" value="IspG"/>
    <property type="match status" value="1"/>
</dbReference>
<gene>
    <name evidence="7 10" type="primary">ispG</name>
    <name evidence="10" type="synonym">gcpE</name>
    <name evidence="10" type="ORF">JF888_10115</name>
</gene>
<evidence type="ECO:0000313" key="10">
    <source>
        <dbReference type="EMBL" id="MBJ7603526.1"/>
    </source>
</evidence>
<feature type="domain" description="IspG C-terminal" evidence="9">
    <location>
        <begin position="283"/>
        <end position="369"/>
    </location>
</feature>
<dbReference type="PIRSF" id="PIRSF004640">
    <property type="entry name" value="IspG"/>
    <property type="match status" value="1"/>
</dbReference>
<dbReference type="RefSeq" id="WP_338179694.1">
    <property type="nucleotide sequence ID" value="NZ_JAEKNQ010000038.1"/>
</dbReference>
<feature type="binding site" evidence="7">
    <location>
        <position position="328"/>
    </location>
    <ligand>
        <name>[4Fe-4S] cluster</name>
        <dbReference type="ChEBI" id="CHEBI:49883"/>
    </ligand>
</feature>
<keyword evidence="4 7" id="KW-0408">Iron</keyword>
<dbReference type="InterPro" id="IPR004588">
    <property type="entry name" value="IspG_bac-typ"/>
</dbReference>
<comment type="function">
    <text evidence="7">Converts 2C-methyl-D-erythritol 2,4-cyclodiphosphate (ME-2,4cPP) into 1-hydroxy-2-methyl-2-(E)-butenyl 4-diphosphate.</text>
</comment>
<keyword evidence="6 7" id="KW-0414">Isoprene biosynthesis</keyword>
<feature type="binding site" evidence="7">
    <location>
        <position position="289"/>
    </location>
    <ligand>
        <name>[4Fe-4S] cluster</name>
        <dbReference type="ChEBI" id="CHEBI:49883"/>
    </ligand>
</feature>
<dbReference type="AlphaFoldDB" id="A0A934KHB6"/>
<dbReference type="SUPFAM" id="SSF51412">
    <property type="entry name" value="Inosine monophosphate dehydrogenase (IMPDH)"/>
    <property type="match status" value="1"/>
</dbReference>
<dbReference type="Proteomes" id="UP000620075">
    <property type="component" value="Unassembled WGS sequence"/>
</dbReference>
<comment type="catalytic activity">
    <reaction evidence="7">
        <text>(2E)-4-hydroxy-3-methylbut-2-enyl diphosphate + oxidized [flavodoxin] + H2O + 2 H(+) = 2-C-methyl-D-erythritol 2,4-cyclic diphosphate + reduced [flavodoxin]</text>
        <dbReference type="Rhea" id="RHEA:43604"/>
        <dbReference type="Rhea" id="RHEA-COMP:10622"/>
        <dbReference type="Rhea" id="RHEA-COMP:10623"/>
        <dbReference type="ChEBI" id="CHEBI:15377"/>
        <dbReference type="ChEBI" id="CHEBI:15378"/>
        <dbReference type="ChEBI" id="CHEBI:57618"/>
        <dbReference type="ChEBI" id="CHEBI:58210"/>
        <dbReference type="ChEBI" id="CHEBI:58483"/>
        <dbReference type="ChEBI" id="CHEBI:128753"/>
        <dbReference type="EC" id="1.17.7.3"/>
    </reaction>
</comment>
<keyword evidence="2 7" id="KW-0479">Metal-binding</keyword>
<dbReference type="EC" id="1.17.7.3" evidence="7"/>
<reference evidence="10 11" key="1">
    <citation type="submission" date="2020-10" db="EMBL/GenBank/DDBJ databases">
        <title>Ca. Dormibacterota MAGs.</title>
        <authorList>
            <person name="Montgomery K."/>
        </authorList>
    </citation>
    <scope>NUCLEOTIDE SEQUENCE [LARGE SCALE GENOMIC DNA]</scope>
    <source>
        <strain evidence="10">SC8811_S16_3</strain>
    </source>
</reference>
<dbReference type="GO" id="GO:0016114">
    <property type="term" value="P:terpenoid biosynthetic process"/>
    <property type="evidence" value="ECO:0007669"/>
    <property type="project" value="InterPro"/>
</dbReference>
<dbReference type="PANTHER" id="PTHR30454:SF0">
    <property type="entry name" value="4-HYDROXY-3-METHYLBUT-2-EN-1-YL DIPHOSPHATE SYNTHASE (FERREDOXIN), CHLOROPLASTIC"/>
    <property type="match status" value="1"/>
</dbReference>
<feature type="domain" description="IspG TIM-barrel" evidence="8">
    <location>
        <begin position="17"/>
        <end position="268"/>
    </location>
</feature>
<dbReference type="GO" id="GO:0051539">
    <property type="term" value="F:4 iron, 4 sulfur cluster binding"/>
    <property type="evidence" value="ECO:0007669"/>
    <property type="project" value="UniProtKB-UniRule"/>
</dbReference>
<comment type="pathway">
    <text evidence="7">Isoprenoid biosynthesis; isopentenyl diphosphate biosynthesis via DXP pathway; isopentenyl diphosphate from 1-deoxy-D-xylulose 5-phosphate: step 5/6.</text>
</comment>
<dbReference type="Pfam" id="PF04551">
    <property type="entry name" value="GcpE"/>
    <property type="match status" value="1"/>
</dbReference>
<dbReference type="GO" id="GO:0141197">
    <property type="term" value="F:4-hydroxy-3-methylbut-2-enyl-diphosphate synthase activity (flavodoxin)"/>
    <property type="evidence" value="ECO:0007669"/>
    <property type="project" value="UniProtKB-EC"/>
</dbReference>
<feature type="binding site" evidence="7">
    <location>
        <position position="321"/>
    </location>
    <ligand>
        <name>[4Fe-4S] cluster</name>
        <dbReference type="ChEBI" id="CHEBI:49883"/>
    </ligand>
</feature>
<dbReference type="PANTHER" id="PTHR30454">
    <property type="entry name" value="4-HYDROXY-3-METHYLBUT-2-EN-1-YL DIPHOSPHATE SYNTHASE"/>
    <property type="match status" value="1"/>
</dbReference>
<evidence type="ECO:0000256" key="2">
    <source>
        <dbReference type="ARBA" id="ARBA00022723"/>
    </source>
</evidence>
<dbReference type="GO" id="GO:0005506">
    <property type="term" value="F:iron ion binding"/>
    <property type="evidence" value="ECO:0007669"/>
    <property type="project" value="InterPro"/>
</dbReference>
<dbReference type="InterPro" id="IPR045854">
    <property type="entry name" value="NO2/SO3_Rdtase_4Fe4S_sf"/>
</dbReference>
<protein>
    <recommendedName>
        <fullName evidence="7">4-hydroxy-3-methylbut-2-en-1-yl diphosphate synthase (flavodoxin)</fullName>
        <ecNumber evidence="7">1.17.7.3</ecNumber>
    </recommendedName>
    <alternativeName>
        <fullName evidence="7">1-hydroxy-2-methyl-2-(E)-butenyl 4-diphosphate synthase</fullName>
    </alternativeName>
</protein>
<comment type="similarity">
    <text evidence="7">Belongs to the IspG family.</text>
</comment>
<keyword evidence="1 7" id="KW-0004">4Fe-4S</keyword>
<keyword evidence="3 7" id="KW-0560">Oxidoreductase</keyword>
<dbReference type="InterPro" id="IPR058578">
    <property type="entry name" value="IspG_TIM"/>
</dbReference>
<comment type="caution">
    <text evidence="10">The sequence shown here is derived from an EMBL/GenBank/DDBJ whole genome shotgun (WGS) entry which is preliminary data.</text>
</comment>
<name>A0A934KHB6_9BACT</name>
<evidence type="ECO:0000256" key="7">
    <source>
        <dbReference type="HAMAP-Rule" id="MF_00159"/>
    </source>
</evidence>